<evidence type="ECO:0000259" key="8">
    <source>
        <dbReference type="PROSITE" id="PS51085"/>
    </source>
</evidence>
<keyword evidence="6" id="KW-0408">Iron</keyword>
<accession>A0A1Y0CF02</accession>
<dbReference type="GO" id="GO:0016491">
    <property type="term" value="F:oxidoreductase activity"/>
    <property type="evidence" value="ECO:0007669"/>
    <property type="project" value="UniProtKB-KW"/>
</dbReference>
<evidence type="ECO:0000256" key="7">
    <source>
        <dbReference type="ARBA" id="ARBA00023014"/>
    </source>
</evidence>
<dbReference type="CDD" id="cd06185">
    <property type="entry name" value="PDR_like"/>
    <property type="match status" value="1"/>
</dbReference>
<evidence type="ECO:0000313" key="11">
    <source>
        <dbReference type="Proteomes" id="UP000195331"/>
    </source>
</evidence>
<dbReference type="Proteomes" id="UP000195331">
    <property type="component" value="Chromosome"/>
</dbReference>
<protein>
    <submittedName>
        <fullName evidence="10">Oxidoreductase</fullName>
    </submittedName>
</protein>
<dbReference type="InterPro" id="IPR012675">
    <property type="entry name" value="Beta-grasp_dom_sf"/>
</dbReference>
<dbReference type="KEGG" id="mdx:BTO20_25235"/>
<evidence type="ECO:0000256" key="2">
    <source>
        <dbReference type="ARBA" id="ARBA00022630"/>
    </source>
</evidence>
<dbReference type="PANTHER" id="PTHR47354:SF1">
    <property type="entry name" value="CARNITINE MONOOXYGENASE REDUCTASE SUBUNIT"/>
    <property type="match status" value="1"/>
</dbReference>
<comment type="cofactor">
    <cofactor evidence="1">
        <name>FAD</name>
        <dbReference type="ChEBI" id="CHEBI:57692"/>
    </cofactor>
</comment>
<dbReference type="Gene3D" id="3.40.50.80">
    <property type="entry name" value="Nucleotide-binding domain of ferredoxin-NADP reductase (FNR) module"/>
    <property type="match status" value="1"/>
</dbReference>
<dbReference type="InterPro" id="IPR050415">
    <property type="entry name" value="MRET"/>
</dbReference>
<dbReference type="SUPFAM" id="SSF54292">
    <property type="entry name" value="2Fe-2S ferredoxin-like"/>
    <property type="match status" value="1"/>
</dbReference>
<dbReference type="InterPro" id="IPR017938">
    <property type="entry name" value="Riboflavin_synthase-like_b-brl"/>
</dbReference>
<keyword evidence="7" id="KW-0411">Iron-sulfur</keyword>
<dbReference type="PANTHER" id="PTHR47354">
    <property type="entry name" value="NADH OXIDOREDUCTASE HCR"/>
    <property type="match status" value="1"/>
</dbReference>
<evidence type="ECO:0000256" key="3">
    <source>
        <dbReference type="ARBA" id="ARBA00022714"/>
    </source>
</evidence>
<dbReference type="InterPro" id="IPR036010">
    <property type="entry name" value="2Fe-2S_ferredoxin-like_sf"/>
</dbReference>
<evidence type="ECO:0000256" key="6">
    <source>
        <dbReference type="ARBA" id="ARBA00023004"/>
    </source>
</evidence>
<dbReference type="EMBL" id="CP020809">
    <property type="protein sequence ID" value="ART73879.1"/>
    <property type="molecule type" value="Genomic_DNA"/>
</dbReference>
<dbReference type="PRINTS" id="PR00409">
    <property type="entry name" value="PHDIOXRDTASE"/>
</dbReference>
<dbReference type="InterPro" id="IPR001041">
    <property type="entry name" value="2Fe-2S_ferredoxin-type"/>
</dbReference>
<dbReference type="SUPFAM" id="SSF63380">
    <property type="entry name" value="Riboflavin synthase domain-like"/>
    <property type="match status" value="1"/>
</dbReference>
<dbReference type="PROSITE" id="PS00197">
    <property type="entry name" value="2FE2S_FER_1"/>
    <property type="match status" value="1"/>
</dbReference>
<keyword evidence="5" id="KW-0560">Oxidoreductase</keyword>
<keyword evidence="3" id="KW-0001">2Fe-2S</keyword>
<dbReference type="Gene3D" id="3.10.20.30">
    <property type="match status" value="1"/>
</dbReference>
<dbReference type="Pfam" id="PF00111">
    <property type="entry name" value="Fer2"/>
    <property type="match status" value="1"/>
</dbReference>
<sequence length="309" mass="33097">MQLRVVAINDGAQGVRVLRLARSDGADLPEWEPGAHLEVTLPGGLRRHYSLCGSRADGQEWTIGVLREERSRGGSSYLHDGVEVGRELTVTGVRNLFPLVPADEYVFIAGGIGITPLLPMIETAEAAGSDWHLFYGGRRRASMAFLERLEPYGERVTVAPADECGRIDLGAALAAAPRRALVYACGPGPLLSSLEEEATAAGLELHVERFTAAPLPASVQNATFEVQLAQTGVTLEVPADRSIVEVLEDNGIGVPSSCQEGVCGTCETKVLQGTPDHRDSILSDEERRAGNTMMICVGRSRSSRLVLDL</sequence>
<evidence type="ECO:0000256" key="4">
    <source>
        <dbReference type="ARBA" id="ARBA00022723"/>
    </source>
</evidence>
<dbReference type="InterPro" id="IPR017927">
    <property type="entry name" value="FAD-bd_FR_type"/>
</dbReference>
<feature type="domain" description="2Fe-2S ferredoxin-type" evidence="8">
    <location>
        <begin position="224"/>
        <end position="309"/>
    </location>
</feature>
<dbReference type="PROSITE" id="PS51384">
    <property type="entry name" value="FAD_FR"/>
    <property type="match status" value="1"/>
</dbReference>
<dbReference type="InterPro" id="IPR006058">
    <property type="entry name" value="2Fe2S_fd_BS"/>
</dbReference>
<reference evidence="10 11" key="1">
    <citation type="submission" date="2017-04" db="EMBL/GenBank/DDBJ databases">
        <title>Whole Genome Sequence of 1,4-Dioxane Degrading Bacterium Mycobacterium dioxanotrophicus PH-06.</title>
        <authorList>
            <person name="He Y."/>
        </authorList>
    </citation>
    <scope>NUCLEOTIDE SEQUENCE [LARGE SCALE GENOMIC DNA]</scope>
    <source>
        <strain evidence="10 11">PH-06</strain>
    </source>
</reference>
<dbReference type="PROSITE" id="PS51085">
    <property type="entry name" value="2FE2S_FER_2"/>
    <property type="match status" value="1"/>
</dbReference>
<gene>
    <name evidence="10" type="ORF">BTO20_25235</name>
</gene>
<keyword evidence="11" id="KW-1185">Reference proteome</keyword>
<dbReference type="Gene3D" id="2.40.30.10">
    <property type="entry name" value="Translation factors"/>
    <property type="match status" value="1"/>
</dbReference>
<keyword evidence="4" id="KW-0479">Metal-binding</keyword>
<dbReference type="InterPro" id="IPR039261">
    <property type="entry name" value="FNR_nucleotide-bd"/>
</dbReference>
<organism evidence="10 11">
    <name type="scientific">Mycobacterium dioxanotrophicus</name>
    <dbReference type="NCBI Taxonomy" id="482462"/>
    <lineage>
        <taxon>Bacteria</taxon>
        <taxon>Bacillati</taxon>
        <taxon>Actinomycetota</taxon>
        <taxon>Actinomycetes</taxon>
        <taxon>Mycobacteriales</taxon>
        <taxon>Mycobacteriaceae</taxon>
        <taxon>Mycobacterium</taxon>
    </lineage>
</organism>
<dbReference type="CDD" id="cd00207">
    <property type="entry name" value="fer2"/>
    <property type="match status" value="1"/>
</dbReference>
<evidence type="ECO:0000256" key="1">
    <source>
        <dbReference type="ARBA" id="ARBA00001974"/>
    </source>
</evidence>
<name>A0A1Y0CF02_9MYCO</name>
<dbReference type="SUPFAM" id="SSF52343">
    <property type="entry name" value="Ferredoxin reductase-like, C-terminal NADP-linked domain"/>
    <property type="match status" value="1"/>
</dbReference>
<dbReference type="GO" id="GO:0046872">
    <property type="term" value="F:metal ion binding"/>
    <property type="evidence" value="ECO:0007669"/>
    <property type="project" value="UniProtKB-KW"/>
</dbReference>
<proteinExistence type="predicted"/>
<feature type="domain" description="FAD-binding FR-type" evidence="9">
    <location>
        <begin position="1"/>
        <end position="100"/>
    </location>
</feature>
<dbReference type="OrthoDB" id="502624at2"/>
<evidence type="ECO:0000313" key="10">
    <source>
        <dbReference type="EMBL" id="ART73879.1"/>
    </source>
</evidence>
<evidence type="ECO:0000259" key="9">
    <source>
        <dbReference type="PROSITE" id="PS51384"/>
    </source>
</evidence>
<evidence type="ECO:0000256" key="5">
    <source>
        <dbReference type="ARBA" id="ARBA00023002"/>
    </source>
</evidence>
<dbReference type="GO" id="GO:0051537">
    <property type="term" value="F:2 iron, 2 sulfur cluster binding"/>
    <property type="evidence" value="ECO:0007669"/>
    <property type="project" value="UniProtKB-KW"/>
</dbReference>
<keyword evidence="2" id="KW-0285">Flavoprotein</keyword>
<dbReference type="AlphaFoldDB" id="A0A1Y0CF02"/>